<dbReference type="PANTHER" id="PTHR43110">
    <property type="entry name" value="THIOL PEROXIDASE"/>
    <property type="match status" value="1"/>
</dbReference>
<dbReference type="RefSeq" id="WP_025082751.1">
    <property type="nucleotide sequence ID" value="NZ_AZEX01000002.1"/>
</dbReference>
<evidence type="ECO:0000259" key="5">
    <source>
        <dbReference type="PROSITE" id="PS51352"/>
    </source>
</evidence>
<evidence type="ECO:0000313" key="6">
    <source>
        <dbReference type="EMBL" id="KRL61997.1"/>
    </source>
</evidence>
<keyword evidence="4" id="KW-0676">Redox-active center</keyword>
<organism evidence="6 7">
    <name type="scientific">Latilactobacillus fuchuensis DSM 14340 = JCM 11249</name>
    <dbReference type="NCBI Taxonomy" id="1423747"/>
    <lineage>
        <taxon>Bacteria</taxon>
        <taxon>Bacillati</taxon>
        <taxon>Bacillota</taxon>
        <taxon>Bacilli</taxon>
        <taxon>Lactobacillales</taxon>
        <taxon>Lactobacillaceae</taxon>
        <taxon>Latilactobacillus</taxon>
    </lineage>
</organism>
<dbReference type="PATRIC" id="fig|1423747.3.peg.1232"/>
<dbReference type="PROSITE" id="PS51352">
    <property type="entry name" value="THIOREDOXIN_2"/>
    <property type="match status" value="1"/>
</dbReference>
<evidence type="ECO:0000256" key="4">
    <source>
        <dbReference type="ARBA" id="ARBA00023284"/>
    </source>
</evidence>
<dbReference type="InterPro" id="IPR000866">
    <property type="entry name" value="AhpC/TSA"/>
</dbReference>
<keyword evidence="3" id="KW-1015">Disulfide bond</keyword>
<dbReference type="Pfam" id="PF00578">
    <property type="entry name" value="AhpC-TSA"/>
    <property type="match status" value="1"/>
</dbReference>
<dbReference type="NCBIfam" id="NF001808">
    <property type="entry name" value="PRK00522.1"/>
    <property type="match status" value="1"/>
</dbReference>
<dbReference type="OrthoDB" id="9781543at2"/>
<evidence type="ECO:0000256" key="2">
    <source>
        <dbReference type="ARBA" id="ARBA00022862"/>
    </source>
</evidence>
<dbReference type="STRING" id="1423747.FC69_GL001207"/>
<dbReference type="InterPro" id="IPR036249">
    <property type="entry name" value="Thioredoxin-like_sf"/>
</dbReference>
<dbReference type="EMBL" id="AZEX01000002">
    <property type="protein sequence ID" value="KRL61997.1"/>
    <property type="molecule type" value="Genomic_DNA"/>
</dbReference>
<sequence>MQITRHDQPIETIGTPPSIGEQLPDFKLVTAQHKTVSRDDLIGQLTLISIVPDINTRVCSIQTKHFNTTVDQFDDIHFYTISTNTVAQQQDWCAAEGVHNMQLLSDEQLSFGKAMNLYVPSNNTLQRSIFIVDATGKIGYQELVVEQTQEPDYQAAITFLENAR</sequence>
<dbReference type="eggNOG" id="COG2077">
    <property type="taxonomic scope" value="Bacteria"/>
</dbReference>
<keyword evidence="1" id="KW-0575">Peroxidase</keyword>
<dbReference type="AlphaFoldDB" id="A0A0R1RYE2"/>
<dbReference type="PANTHER" id="PTHR43110:SF1">
    <property type="entry name" value="THIOL PEROXIDASE"/>
    <property type="match status" value="1"/>
</dbReference>
<dbReference type="GO" id="GO:0008379">
    <property type="term" value="F:thioredoxin peroxidase activity"/>
    <property type="evidence" value="ECO:0007669"/>
    <property type="project" value="InterPro"/>
</dbReference>
<keyword evidence="1" id="KW-0560">Oxidoreductase</keyword>
<gene>
    <name evidence="6" type="ORF">FC69_GL001207</name>
</gene>
<dbReference type="CDD" id="cd03014">
    <property type="entry name" value="PRX_Atyp2cys"/>
    <property type="match status" value="1"/>
</dbReference>
<reference evidence="6 7" key="1">
    <citation type="journal article" date="2015" name="Genome Announc.">
        <title>Expanding the biotechnology potential of lactobacilli through comparative genomics of 213 strains and associated genera.</title>
        <authorList>
            <person name="Sun Z."/>
            <person name="Harris H.M."/>
            <person name="McCann A."/>
            <person name="Guo C."/>
            <person name="Argimon S."/>
            <person name="Zhang W."/>
            <person name="Yang X."/>
            <person name="Jeffery I.B."/>
            <person name="Cooney J.C."/>
            <person name="Kagawa T.F."/>
            <person name="Liu W."/>
            <person name="Song Y."/>
            <person name="Salvetti E."/>
            <person name="Wrobel A."/>
            <person name="Rasinkangas P."/>
            <person name="Parkhill J."/>
            <person name="Rea M.C."/>
            <person name="O'Sullivan O."/>
            <person name="Ritari J."/>
            <person name="Douillard F.P."/>
            <person name="Paul Ross R."/>
            <person name="Yang R."/>
            <person name="Briner A.E."/>
            <person name="Felis G.E."/>
            <person name="de Vos W.M."/>
            <person name="Barrangou R."/>
            <person name="Klaenhammer T.R."/>
            <person name="Caufield P.W."/>
            <person name="Cui Y."/>
            <person name="Zhang H."/>
            <person name="O'Toole P.W."/>
        </authorList>
    </citation>
    <scope>NUCLEOTIDE SEQUENCE [LARGE SCALE GENOMIC DNA]</scope>
    <source>
        <strain evidence="6 7">DSM 14340</strain>
    </source>
</reference>
<evidence type="ECO:0000313" key="7">
    <source>
        <dbReference type="Proteomes" id="UP000051264"/>
    </source>
</evidence>
<feature type="domain" description="Thioredoxin" evidence="5">
    <location>
        <begin position="17"/>
        <end position="164"/>
    </location>
</feature>
<dbReference type="SUPFAM" id="SSF52833">
    <property type="entry name" value="Thioredoxin-like"/>
    <property type="match status" value="1"/>
</dbReference>
<accession>A0A0R1RYE2</accession>
<keyword evidence="2" id="KW-0049">Antioxidant</keyword>
<dbReference type="InterPro" id="IPR050455">
    <property type="entry name" value="Tpx_Peroxidase_subfamily"/>
</dbReference>
<comment type="caution">
    <text evidence="6">The sequence shown here is derived from an EMBL/GenBank/DDBJ whole genome shotgun (WGS) entry which is preliminary data.</text>
</comment>
<evidence type="ECO:0000256" key="3">
    <source>
        <dbReference type="ARBA" id="ARBA00023157"/>
    </source>
</evidence>
<proteinExistence type="predicted"/>
<dbReference type="InterPro" id="IPR002065">
    <property type="entry name" value="TPX"/>
</dbReference>
<dbReference type="Proteomes" id="UP000051264">
    <property type="component" value="Unassembled WGS sequence"/>
</dbReference>
<evidence type="ECO:0000256" key="1">
    <source>
        <dbReference type="ARBA" id="ARBA00022559"/>
    </source>
</evidence>
<name>A0A0R1RYE2_9LACO</name>
<dbReference type="InterPro" id="IPR013766">
    <property type="entry name" value="Thioredoxin_domain"/>
</dbReference>
<dbReference type="Gene3D" id="3.40.30.10">
    <property type="entry name" value="Glutaredoxin"/>
    <property type="match status" value="1"/>
</dbReference>
<protein>
    <submittedName>
        <fullName evidence="6">Tpx protein</fullName>
    </submittedName>
</protein>